<keyword evidence="4" id="KW-0732">Signal</keyword>
<organism evidence="6 7">
    <name type="scientific">Algoriphagus jejuensis</name>
    <dbReference type="NCBI Taxonomy" id="419934"/>
    <lineage>
        <taxon>Bacteria</taxon>
        <taxon>Pseudomonadati</taxon>
        <taxon>Bacteroidota</taxon>
        <taxon>Cytophagia</taxon>
        <taxon>Cytophagales</taxon>
        <taxon>Cyclobacteriaceae</taxon>
        <taxon>Algoriphagus</taxon>
    </lineage>
</organism>
<protein>
    <recommendedName>
        <fullName evidence="4">Peptidyl-prolyl cis-trans isomerase</fullName>
        <shortName evidence="4">PPIase</shortName>
        <ecNumber evidence="4">5.2.1.8</ecNumber>
    </recommendedName>
</protein>
<feature type="signal peptide" evidence="4">
    <location>
        <begin position="1"/>
        <end position="22"/>
    </location>
</feature>
<dbReference type="EMBL" id="BAAAFI010000046">
    <property type="protein sequence ID" value="GAA0880729.1"/>
    <property type="molecule type" value="Genomic_DNA"/>
</dbReference>
<sequence>MSSSLLKFLFLSLLLSSTWACGQNKDYVVTISTRHGEIKAILFDDIPEHKNNFIALAEAGRFDSTQFHRVIADFMVQGGDVFGKEKLPPNEWPTLPAEIRTKYVHRKGMISAARQGDNVNPQKRSNGSQFFIVEGRTYEEEELVTDFTALQKAVFQYMQYGDQQQFKQEYTRLYEAGMYDSLTSLVLSKRDEIAKTLNVKLTKDYTPEQIRMYAEVGGTPHLDFEYTIFGEVISGLDVVDKIAAEPTTNEIPNDPVYMNVTVERVSKNKITKEYNYVYPETK</sequence>
<evidence type="ECO:0000256" key="4">
    <source>
        <dbReference type="RuleBase" id="RU363019"/>
    </source>
</evidence>
<evidence type="ECO:0000256" key="2">
    <source>
        <dbReference type="ARBA" id="ARBA00023110"/>
    </source>
</evidence>
<comment type="caution">
    <text evidence="6">The sequence shown here is derived from an EMBL/GenBank/DDBJ whole genome shotgun (WGS) entry which is preliminary data.</text>
</comment>
<dbReference type="GO" id="GO:0016853">
    <property type="term" value="F:isomerase activity"/>
    <property type="evidence" value="ECO:0007669"/>
    <property type="project" value="UniProtKB-KW"/>
</dbReference>
<evidence type="ECO:0000256" key="1">
    <source>
        <dbReference type="ARBA" id="ARBA00007365"/>
    </source>
</evidence>
<dbReference type="InterPro" id="IPR044666">
    <property type="entry name" value="Cyclophilin_A-like"/>
</dbReference>
<proteinExistence type="inferred from homology"/>
<keyword evidence="3 4" id="KW-0413">Isomerase</keyword>
<name>A0ABP3YH09_9BACT</name>
<feature type="domain" description="PPIase cyclophilin-type" evidence="5">
    <location>
        <begin position="36"/>
        <end position="267"/>
    </location>
</feature>
<dbReference type="EC" id="5.2.1.8" evidence="4"/>
<feature type="chain" id="PRO_5044988878" description="Peptidyl-prolyl cis-trans isomerase" evidence="4">
    <location>
        <begin position="23"/>
        <end position="282"/>
    </location>
</feature>
<dbReference type="PROSITE" id="PS50072">
    <property type="entry name" value="CSA_PPIASE_2"/>
    <property type="match status" value="1"/>
</dbReference>
<dbReference type="Proteomes" id="UP001500469">
    <property type="component" value="Unassembled WGS sequence"/>
</dbReference>
<dbReference type="SUPFAM" id="SSF50891">
    <property type="entry name" value="Cyclophilin-like"/>
    <property type="match status" value="1"/>
</dbReference>
<dbReference type="CDD" id="cd00317">
    <property type="entry name" value="cyclophilin"/>
    <property type="match status" value="1"/>
</dbReference>
<dbReference type="RefSeq" id="WP_343854244.1">
    <property type="nucleotide sequence ID" value="NZ_BAAAFI010000046.1"/>
</dbReference>
<dbReference type="PANTHER" id="PTHR45625:SF4">
    <property type="entry name" value="PEPTIDYLPROLYL ISOMERASE DOMAIN AND WD REPEAT-CONTAINING PROTEIN 1"/>
    <property type="match status" value="1"/>
</dbReference>
<gene>
    <name evidence="6" type="ORF">GCM10009119_36990</name>
</gene>
<evidence type="ECO:0000313" key="6">
    <source>
        <dbReference type="EMBL" id="GAA0880729.1"/>
    </source>
</evidence>
<accession>A0ABP3YH09</accession>
<evidence type="ECO:0000256" key="3">
    <source>
        <dbReference type="ARBA" id="ARBA00023235"/>
    </source>
</evidence>
<comment type="catalytic activity">
    <reaction evidence="4">
        <text>[protein]-peptidylproline (omega=180) = [protein]-peptidylproline (omega=0)</text>
        <dbReference type="Rhea" id="RHEA:16237"/>
        <dbReference type="Rhea" id="RHEA-COMP:10747"/>
        <dbReference type="Rhea" id="RHEA-COMP:10748"/>
        <dbReference type="ChEBI" id="CHEBI:83833"/>
        <dbReference type="ChEBI" id="CHEBI:83834"/>
        <dbReference type="EC" id="5.2.1.8"/>
    </reaction>
</comment>
<dbReference type="Pfam" id="PF00160">
    <property type="entry name" value="Pro_isomerase"/>
    <property type="match status" value="2"/>
</dbReference>
<keyword evidence="7" id="KW-1185">Reference proteome</keyword>
<keyword evidence="2 4" id="KW-0697">Rotamase</keyword>
<dbReference type="InterPro" id="IPR029000">
    <property type="entry name" value="Cyclophilin-like_dom_sf"/>
</dbReference>
<dbReference type="PRINTS" id="PR00153">
    <property type="entry name" value="CSAPPISMRASE"/>
</dbReference>
<comment type="similarity">
    <text evidence="1 4">Belongs to the cyclophilin-type PPIase family.</text>
</comment>
<evidence type="ECO:0000259" key="5">
    <source>
        <dbReference type="PROSITE" id="PS50072"/>
    </source>
</evidence>
<dbReference type="PANTHER" id="PTHR45625">
    <property type="entry name" value="PEPTIDYL-PROLYL CIS-TRANS ISOMERASE-RELATED"/>
    <property type="match status" value="1"/>
</dbReference>
<dbReference type="PROSITE" id="PS00170">
    <property type="entry name" value="CSA_PPIASE_1"/>
    <property type="match status" value="1"/>
</dbReference>
<evidence type="ECO:0000313" key="7">
    <source>
        <dbReference type="Proteomes" id="UP001500469"/>
    </source>
</evidence>
<dbReference type="InterPro" id="IPR002130">
    <property type="entry name" value="Cyclophilin-type_PPIase_dom"/>
</dbReference>
<dbReference type="InterPro" id="IPR020892">
    <property type="entry name" value="Cyclophilin-type_PPIase_CS"/>
</dbReference>
<comment type="function">
    <text evidence="4">PPIases accelerate the folding of proteins. It catalyzes the cis-trans isomerization of proline imidic peptide bonds in oligopeptides.</text>
</comment>
<reference evidence="7" key="1">
    <citation type="journal article" date="2019" name="Int. J. Syst. Evol. Microbiol.">
        <title>The Global Catalogue of Microorganisms (GCM) 10K type strain sequencing project: providing services to taxonomists for standard genome sequencing and annotation.</title>
        <authorList>
            <consortium name="The Broad Institute Genomics Platform"/>
            <consortium name="The Broad Institute Genome Sequencing Center for Infectious Disease"/>
            <person name="Wu L."/>
            <person name="Ma J."/>
        </authorList>
    </citation>
    <scope>NUCLEOTIDE SEQUENCE [LARGE SCALE GENOMIC DNA]</scope>
    <source>
        <strain evidence="7">JCM 16112</strain>
    </source>
</reference>
<dbReference type="Gene3D" id="2.40.100.10">
    <property type="entry name" value="Cyclophilin-like"/>
    <property type="match status" value="2"/>
</dbReference>